<evidence type="ECO:0000313" key="1">
    <source>
        <dbReference type="EMBL" id="SDI32770.1"/>
    </source>
</evidence>
<dbReference type="EMBL" id="FNEE01000001">
    <property type="protein sequence ID" value="SDI32770.1"/>
    <property type="molecule type" value="Genomic_DNA"/>
</dbReference>
<keyword evidence="2" id="KW-1185">Reference proteome</keyword>
<gene>
    <name evidence="1" type="ORF">SAMN05428953_101764</name>
</gene>
<organism evidence="1 2">
    <name type="scientific">Mesorhizobium muleiense</name>
    <dbReference type="NCBI Taxonomy" id="1004279"/>
    <lineage>
        <taxon>Bacteria</taxon>
        <taxon>Pseudomonadati</taxon>
        <taxon>Pseudomonadota</taxon>
        <taxon>Alphaproteobacteria</taxon>
        <taxon>Hyphomicrobiales</taxon>
        <taxon>Phyllobacteriaceae</taxon>
        <taxon>Mesorhizobium</taxon>
    </lineage>
</organism>
<sequence length="133" mass="15081">MPKKYTHTAAFAHFGTAPVNVQWSWSARNEGTKTVAVTLWQDEFKKSPDGRLVYERGPIWADSKTSRGHYELMENLRWALDHCDGWVKVIIAIAKDKNAKPRSIKECAPTKMQVKVIQLDESSGEFSLEAFGL</sequence>
<evidence type="ECO:0000313" key="2">
    <source>
        <dbReference type="Proteomes" id="UP000198894"/>
    </source>
</evidence>
<proteinExistence type="predicted"/>
<dbReference type="Proteomes" id="UP000198894">
    <property type="component" value="Unassembled WGS sequence"/>
</dbReference>
<accession>A0A1G8JQE8</accession>
<name>A0A1G8JQE8_9HYPH</name>
<dbReference type="RefSeq" id="WP_091590700.1">
    <property type="nucleotide sequence ID" value="NZ_FNEE01000001.1"/>
</dbReference>
<protein>
    <submittedName>
        <fullName evidence="1">Uncharacterized protein</fullName>
    </submittedName>
</protein>
<dbReference type="AlphaFoldDB" id="A0A1G8JQE8"/>
<reference evidence="2" key="1">
    <citation type="submission" date="2016-10" db="EMBL/GenBank/DDBJ databases">
        <authorList>
            <person name="Varghese N."/>
            <person name="Submissions S."/>
        </authorList>
    </citation>
    <scope>NUCLEOTIDE SEQUENCE [LARGE SCALE GENOMIC DNA]</scope>
    <source>
        <strain evidence="2">CGMCC 1.11022</strain>
    </source>
</reference>